<evidence type="ECO:0000313" key="6">
    <source>
        <dbReference type="EMBL" id="GLF95425.1"/>
    </source>
</evidence>
<dbReference type="InterPro" id="IPR011761">
    <property type="entry name" value="ATP-grasp"/>
</dbReference>
<feature type="domain" description="ATP-grasp" evidence="5">
    <location>
        <begin position="142"/>
        <end position="361"/>
    </location>
</feature>
<protein>
    <submittedName>
        <fullName evidence="6">ATP-grasp domain-containing protein</fullName>
    </submittedName>
</protein>
<name>A0ABQ5NYI3_9ACTN</name>
<keyword evidence="1" id="KW-0436">Ligase</keyword>
<accession>A0ABQ5NYI3</accession>
<reference evidence="6 7" key="1">
    <citation type="submission" date="2022-10" db="EMBL/GenBank/DDBJ databases">
        <title>Draft genome sequence of Streptomyces sp. YSPA8.</title>
        <authorList>
            <person name="Moriuchi R."/>
            <person name="Dohra H."/>
            <person name="Yamamura H."/>
            <person name="Kodani S."/>
        </authorList>
    </citation>
    <scope>NUCLEOTIDE SEQUENCE [LARGE SCALE GENOMIC DNA]</scope>
    <source>
        <strain evidence="6 7">YSPA8</strain>
    </source>
</reference>
<sequence length="489" mass="51002">MSRILYVYAKGGTALEYAFPRIAACGELHVLALMPLPTAAADVWRPYCASVTEAVPAPASAPATATATAPVPAPALPGADAPTAGDAVTDEIVRVAKHIGADAVVTLSEFAVLAVAHAADRLGLRGAGPAAAERARDKRLMREVWAAAGVPVPAFRRVGSAAELRAALTDLTPPLLLKAAWSAGSIAQLVLHAPDEADGAWTRLEQALDKGREIRMSELYETGADRAVIVEEIVSGAAEDWYDRPGHGDYVSVEGIVAGGVYHPLCITARLPTIPPFNEVASTAPCVLPEALQREIEEVSRRAVDTLGLDTCGTHTELKLCAGGRLAVIETAARFGGVMITRTVEEVFGIDPIALLVRELLGERADYPERMLTEGTGAAASLVAAPADATGTPWRTRPAWAPRSIDWTGILSPGSAIEAVAAFDLPPGRPAPVYDPAAGAANWLGIFFLTAADAPALLRDCTSVLACLETALGRAATRAATRTTTRTAD</sequence>
<dbReference type="PANTHER" id="PTHR43585:SF2">
    <property type="entry name" value="ATP-GRASP ENZYME FSQD"/>
    <property type="match status" value="1"/>
</dbReference>
<dbReference type="Gene3D" id="3.40.50.20">
    <property type="match status" value="1"/>
</dbReference>
<dbReference type="EMBL" id="BSBI01000005">
    <property type="protein sequence ID" value="GLF95425.1"/>
    <property type="molecule type" value="Genomic_DNA"/>
</dbReference>
<evidence type="ECO:0000256" key="4">
    <source>
        <dbReference type="PROSITE-ProRule" id="PRU00409"/>
    </source>
</evidence>
<evidence type="ECO:0000256" key="3">
    <source>
        <dbReference type="ARBA" id="ARBA00022840"/>
    </source>
</evidence>
<dbReference type="Gene3D" id="3.30.470.20">
    <property type="entry name" value="ATP-grasp fold, B domain"/>
    <property type="match status" value="1"/>
</dbReference>
<dbReference type="PANTHER" id="PTHR43585">
    <property type="entry name" value="FUMIPYRROLE BIOSYNTHESIS PROTEIN C"/>
    <property type="match status" value="1"/>
</dbReference>
<gene>
    <name evidence="6" type="ORF">SYYSPA8_14030</name>
</gene>
<dbReference type="PROSITE" id="PS50975">
    <property type="entry name" value="ATP_GRASP"/>
    <property type="match status" value="1"/>
</dbReference>
<proteinExistence type="predicted"/>
<dbReference type="Proteomes" id="UP001291653">
    <property type="component" value="Unassembled WGS sequence"/>
</dbReference>
<dbReference type="RefSeq" id="WP_323447489.1">
    <property type="nucleotide sequence ID" value="NZ_BSBI01000005.1"/>
</dbReference>
<evidence type="ECO:0000259" key="5">
    <source>
        <dbReference type="PROSITE" id="PS50975"/>
    </source>
</evidence>
<comment type="caution">
    <text evidence="6">The sequence shown here is derived from an EMBL/GenBank/DDBJ whole genome shotgun (WGS) entry which is preliminary data.</text>
</comment>
<organism evidence="6 7">
    <name type="scientific">Streptomyces yaizuensis</name>
    <dbReference type="NCBI Taxonomy" id="2989713"/>
    <lineage>
        <taxon>Bacteria</taxon>
        <taxon>Bacillati</taxon>
        <taxon>Actinomycetota</taxon>
        <taxon>Actinomycetes</taxon>
        <taxon>Kitasatosporales</taxon>
        <taxon>Streptomycetaceae</taxon>
        <taxon>Streptomyces</taxon>
    </lineage>
</organism>
<dbReference type="SUPFAM" id="SSF56059">
    <property type="entry name" value="Glutathione synthetase ATP-binding domain-like"/>
    <property type="match status" value="1"/>
</dbReference>
<keyword evidence="2 4" id="KW-0547">Nucleotide-binding</keyword>
<evidence type="ECO:0000256" key="1">
    <source>
        <dbReference type="ARBA" id="ARBA00022598"/>
    </source>
</evidence>
<dbReference type="InterPro" id="IPR052032">
    <property type="entry name" value="ATP-dep_AA_Ligase"/>
</dbReference>
<keyword evidence="3 4" id="KW-0067">ATP-binding</keyword>
<keyword evidence="7" id="KW-1185">Reference proteome</keyword>
<evidence type="ECO:0000256" key="2">
    <source>
        <dbReference type="ARBA" id="ARBA00022741"/>
    </source>
</evidence>
<evidence type="ECO:0000313" key="7">
    <source>
        <dbReference type="Proteomes" id="UP001291653"/>
    </source>
</evidence>